<accession>A0A8R1ECD9</accession>
<keyword evidence="2" id="KW-1185">Reference proteome</keyword>
<name>A0A8R1ECD9_CAEJA</name>
<sequence length="103" mass="12019">MSSRCTYLMQYFSDRYVLIKDDWLSTVIDFLYEKVPESRRFPDEKFSNLVFDQWAWADFSTTSFPAFANHGINEQATKQELQSPIVCQVSSLLISTNIRIMCG</sequence>
<dbReference type="AlphaFoldDB" id="A0A8R1ECD9"/>
<organism evidence="1 2">
    <name type="scientific">Caenorhabditis japonica</name>
    <dbReference type="NCBI Taxonomy" id="281687"/>
    <lineage>
        <taxon>Eukaryota</taxon>
        <taxon>Metazoa</taxon>
        <taxon>Ecdysozoa</taxon>
        <taxon>Nematoda</taxon>
        <taxon>Chromadorea</taxon>
        <taxon>Rhabditida</taxon>
        <taxon>Rhabditina</taxon>
        <taxon>Rhabditomorpha</taxon>
        <taxon>Rhabditoidea</taxon>
        <taxon>Rhabditidae</taxon>
        <taxon>Peloderinae</taxon>
        <taxon>Caenorhabditis</taxon>
    </lineage>
</organism>
<proteinExistence type="predicted"/>
<dbReference type="SMART" id="SM01161">
    <property type="entry name" value="DUF1767"/>
    <property type="match status" value="1"/>
</dbReference>
<reference evidence="2" key="1">
    <citation type="submission" date="2010-08" db="EMBL/GenBank/DDBJ databases">
        <authorList>
            <consortium name="Caenorhabditis japonica Sequencing Consortium"/>
            <person name="Wilson R.K."/>
        </authorList>
    </citation>
    <scope>NUCLEOTIDE SEQUENCE [LARGE SCALE GENOMIC DNA]</scope>
    <source>
        <strain evidence="2">DF5081</strain>
    </source>
</reference>
<evidence type="ECO:0000313" key="1">
    <source>
        <dbReference type="EnsemblMetazoa" id="CJA33260.1"/>
    </source>
</evidence>
<dbReference type="EnsemblMetazoa" id="CJA33260.1">
    <property type="protein sequence ID" value="CJA33260.1"/>
    <property type="gene ID" value="WBGene00209107"/>
</dbReference>
<evidence type="ECO:0000313" key="2">
    <source>
        <dbReference type="Proteomes" id="UP000005237"/>
    </source>
</evidence>
<protein>
    <submittedName>
        <fullName evidence="1">DUF1767 domain-containing protein</fullName>
    </submittedName>
</protein>
<dbReference type="Proteomes" id="UP000005237">
    <property type="component" value="Unassembled WGS sequence"/>
</dbReference>
<reference evidence="1" key="2">
    <citation type="submission" date="2022-06" db="UniProtKB">
        <authorList>
            <consortium name="EnsemblMetazoa"/>
        </authorList>
    </citation>
    <scope>IDENTIFICATION</scope>
    <source>
        <strain evidence="1">DF5081</strain>
    </source>
</reference>